<reference evidence="2 3" key="1">
    <citation type="submission" date="2016-11" db="EMBL/GenBank/DDBJ databases">
        <authorList>
            <person name="Jaros S."/>
            <person name="Januszkiewicz K."/>
            <person name="Wedrychowicz H."/>
        </authorList>
    </citation>
    <scope>NUCLEOTIDE SEQUENCE [LARGE SCALE GENOMIC DNA]</scope>
    <source>
        <strain evidence="2 3">CGMCC 1.10190</strain>
    </source>
</reference>
<dbReference type="RefSeq" id="WP_073103616.1">
    <property type="nucleotide sequence ID" value="NZ_FQXE01000006.1"/>
</dbReference>
<dbReference type="Proteomes" id="UP000184226">
    <property type="component" value="Unassembled WGS sequence"/>
</dbReference>
<proteinExistence type="predicted"/>
<keyword evidence="3" id="KW-1185">Reference proteome</keyword>
<dbReference type="EMBL" id="FQXE01000006">
    <property type="protein sequence ID" value="SHH94677.1"/>
    <property type="molecule type" value="Genomic_DNA"/>
</dbReference>
<sequence>MNKTLFAGEYSSRNVGDGIIKLALKKLCRDHDIEADFKDFFGNPVGETSLTLAHGKPKKNALKTVLLQSSAVNYAISVLFYFTRYRKIAASYETRRYAQVVIGGGNLLMDNFLNFPLLILRIVQQCERNGTPVKLFSVGAGKKYSWLARSIVARIVKSPAVSCVMCRDSHSYQLVSAAAGARHAHKVKSGFDSALYLERDGAREKTQDVVGLGVIAPSILKMLTPEHPMSNRQYALAWWEGVVESLAARIGAAKIELISNGSNLDNEFALELWARLAPKYPGISVCADVRSPADLMAKIGGYRVLAAYRMHAAVTAMALEVPVIGFEWDPKVLHMFTYCGKRESCISMAEFRQRSAQDITAALLDETPARIGAIRDSLRKDFLCAVGA</sequence>
<gene>
    <name evidence="2" type="ORF">SAMN04488135_106141</name>
</gene>
<name>A0A1M5X4D9_9BURK</name>
<dbReference type="OrthoDB" id="3199616at2"/>
<evidence type="ECO:0000259" key="1">
    <source>
        <dbReference type="Pfam" id="PF04230"/>
    </source>
</evidence>
<dbReference type="PANTHER" id="PTHR36836">
    <property type="entry name" value="COLANIC ACID BIOSYNTHESIS PROTEIN WCAK"/>
    <property type="match status" value="1"/>
</dbReference>
<protein>
    <submittedName>
        <fullName evidence="2">Polysaccharide pyruvyl transferase family protein WcaK</fullName>
    </submittedName>
</protein>
<organism evidence="2 3">
    <name type="scientific">Pollutimonas bauzanensis</name>
    <dbReference type="NCBI Taxonomy" id="658167"/>
    <lineage>
        <taxon>Bacteria</taxon>
        <taxon>Pseudomonadati</taxon>
        <taxon>Pseudomonadota</taxon>
        <taxon>Betaproteobacteria</taxon>
        <taxon>Burkholderiales</taxon>
        <taxon>Alcaligenaceae</taxon>
        <taxon>Pollutimonas</taxon>
    </lineage>
</organism>
<dbReference type="GO" id="GO:0016740">
    <property type="term" value="F:transferase activity"/>
    <property type="evidence" value="ECO:0007669"/>
    <property type="project" value="UniProtKB-KW"/>
</dbReference>
<evidence type="ECO:0000313" key="2">
    <source>
        <dbReference type="EMBL" id="SHH94677.1"/>
    </source>
</evidence>
<accession>A0A1M5X4D9</accession>
<evidence type="ECO:0000313" key="3">
    <source>
        <dbReference type="Proteomes" id="UP000184226"/>
    </source>
</evidence>
<dbReference type="PANTHER" id="PTHR36836:SF1">
    <property type="entry name" value="COLANIC ACID BIOSYNTHESIS PROTEIN WCAK"/>
    <property type="match status" value="1"/>
</dbReference>
<dbReference type="STRING" id="658167.SAMN04488135_106141"/>
<feature type="domain" description="Polysaccharide pyruvyl transferase" evidence="1">
    <location>
        <begin position="14"/>
        <end position="330"/>
    </location>
</feature>
<dbReference type="AlphaFoldDB" id="A0A1M5X4D9"/>
<dbReference type="InterPro" id="IPR007345">
    <property type="entry name" value="Polysacch_pyruvyl_Trfase"/>
</dbReference>
<dbReference type="Pfam" id="PF04230">
    <property type="entry name" value="PS_pyruv_trans"/>
    <property type="match status" value="1"/>
</dbReference>
<keyword evidence="2" id="KW-0808">Transferase</keyword>